<proteinExistence type="predicted"/>
<dbReference type="SUPFAM" id="SSF52266">
    <property type="entry name" value="SGNH hydrolase"/>
    <property type="match status" value="1"/>
</dbReference>
<evidence type="ECO:0000256" key="2">
    <source>
        <dbReference type="SAM" id="SignalP"/>
    </source>
</evidence>
<dbReference type="InterPro" id="IPR001087">
    <property type="entry name" value="GDSL"/>
</dbReference>
<evidence type="ECO:0000256" key="1">
    <source>
        <dbReference type="ARBA" id="ARBA00022801"/>
    </source>
</evidence>
<dbReference type="EMBL" id="VDFV01000022">
    <property type="protein sequence ID" value="TNC69147.1"/>
    <property type="molecule type" value="Genomic_DNA"/>
</dbReference>
<dbReference type="Gene3D" id="3.40.50.1110">
    <property type="entry name" value="SGNH hydrolase"/>
    <property type="match status" value="1"/>
</dbReference>
<dbReference type="OrthoDB" id="5292073at2"/>
<keyword evidence="1 3" id="KW-0378">Hydrolase</keyword>
<keyword evidence="4" id="KW-1185">Reference proteome</keyword>
<dbReference type="PANTHER" id="PTHR45648">
    <property type="entry name" value="GDSL LIPASE/ACYLHYDROLASE FAMILY PROTEIN (AFU_ORTHOLOGUE AFUA_4G14700)"/>
    <property type="match status" value="1"/>
</dbReference>
<dbReference type="Proteomes" id="UP000305709">
    <property type="component" value="Unassembled WGS sequence"/>
</dbReference>
<name>A0A5C4N7U2_9RHOB</name>
<dbReference type="Pfam" id="PF00657">
    <property type="entry name" value="Lipase_GDSL"/>
    <property type="match status" value="1"/>
</dbReference>
<dbReference type="RefSeq" id="WP_139082346.1">
    <property type="nucleotide sequence ID" value="NZ_VDFV01000022.1"/>
</dbReference>
<feature type="chain" id="PRO_5023048242" evidence="2">
    <location>
        <begin position="26"/>
        <end position="324"/>
    </location>
</feature>
<dbReference type="GO" id="GO:0016788">
    <property type="term" value="F:hydrolase activity, acting on ester bonds"/>
    <property type="evidence" value="ECO:0007669"/>
    <property type="project" value="InterPro"/>
</dbReference>
<reference evidence="3 4" key="1">
    <citation type="submission" date="2019-06" db="EMBL/GenBank/DDBJ databases">
        <authorList>
            <person name="Jiang L."/>
        </authorList>
    </citation>
    <scope>NUCLEOTIDE SEQUENCE [LARGE SCALE GENOMIC DNA]</scope>
    <source>
        <strain evidence="3 4">YIM 48858</strain>
    </source>
</reference>
<evidence type="ECO:0000313" key="4">
    <source>
        <dbReference type="Proteomes" id="UP000305709"/>
    </source>
</evidence>
<accession>A0A5C4N7U2</accession>
<dbReference type="AlphaFoldDB" id="A0A5C4N7U2"/>
<dbReference type="InterPro" id="IPR036514">
    <property type="entry name" value="SGNH_hydro_sf"/>
</dbReference>
<gene>
    <name evidence="3" type="ORF">FHG71_14170</name>
</gene>
<dbReference type="CDD" id="cd01846">
    <property type="entry name" value="fatty_acyltransferase_like"/>
    <property type="match status" value="1"/>
</dbReference>
<dbReference type="PANTHER" id="PTHR45648:SF22">
    <property type="entry name" value="GDSL LIPASE_ACYLHYDROLASE FAMILY PROTEIN (AFU_ORTHOLOGUE AFUA_4G14700)"/>
    <property type="match status" value="1"/>
</dbReference>
<protein>
    <submittedName>
        <fullName evidence="3">SGNH/GDSL hydrolase family protein</fullName>
    </submittedName>
</protein>
<evidence type="ECO:0000313" key="3">
    <source>
        <dbReference type="EMBL" id="TNC69147.1"/>
    </source>
</evidence>
<dbReference type="InterPro" id="IPR051058">
    <property type="entry name" value="GDSL_Est/Lipase"/>
</dbReference>
<sequence length="324" mass="32939">MKPTRLKAALLSFALVTGVPLGADAGTFTSFWTFGDSLSDPGNIFAATGGQVPVSPPYAGRFSDGPVWAEYIAQDFAAKGLATGNFAYGLARAVTNDDGAEGLPFQIPDLDQQIALFDAASAGRLGDRPVAAIWIGANDLFAAIGTGSAQAVIATATQAAQAVLGGVAQLAARGVDDVVLLNMAPLELTPAFNVFQTAAAPLAQLGAQTFNAVLAAGAESDVAIVDIDAALRDLIANPAAYGLTDPVLPCFATVSPGQPMEPICTPEQLAGKAFIDTVHPTAKVHAAVADLAREEIAPVPLPPALAMTGTALLALLALGRRRVA</sequence>
<organism evidence="3 4">
    <name type="scientific">Rubellimicrobium roseum</name>
    <dbReference type="NCBI Taxonomy" id="687525"/>
    <lineage>
        <taxon>Bacteria</taxon>
        <taxon>Pseudomonadati</taxon>
        <taxon>Pseudomonadota</taxon>
        <taxon>Alphaproteobacteria</taxon>
        <taxon>Rhodobacterales</taxon>
        <taxon>Roseobacteraceae</taxon>
        <taxon>Rubellimicrobium</taxon>
    </lineage>
</organism>
<keyword evidence="2" id="KW-0732">Signal</keyword>
<feature type="signal peptide" evidence="2">
    <location>
        <begin position="1"/>
        <end position="25"/>
    </location>
</feature>
<comment type="caution">
    <text evidence="3">The sequence shown here is derived from an EMBL/GenBank/DDBJ whole genome shotgun (WGS) entry which is preliminary data.</text>
</comment>